<evidence type="ECO:0000313" key="4">
    <source>
        <dbReference type="Proteomes" id="UP000693946"/>
    </source>
</evidence>
<proteinExistence type="predicted"/>
<feature type="transmembrane region" description="Helical" evidence="1">
    <location>
        <begin position="31"/>
        <end position="52"/>
    </location>
</feature>
<gene>
    <name evidence="3" type="ORF">JOB18_010008</name>
</gene>
<dbReference type="GO" id="GO:0006955">
    <property type="term" value="P:immune response"/>
    <property type="evidence" value="ECO:0007669"/>
    <property type="project" value="InterPro"/>
</dbReference>
<dbReference type="GO" id="GO:0005164">
    <property type="term" value="F:tumor necrosis factor receptor binding"/>
    <property type="evidence" value="ECO:0007669"/>
    <property type="project" value="InterPro"/>
</dbReference>
<sequence>MSLTEKQHIHLDSEITTHIRMDGHSKSSQKYLLLQVWCGLLTVAMLIMAAFLTSIKPQLTEDRGSTATPENVSPTMNTLMSNFKSEGSSLSYIQLIKSLDGHSWEKSLACPSCSLSLRNDSIHCTKDSLYFLYAQVTFTNRPKNPNHTRSVILKRNPTFGRPLRKLVEGRFPATTESSVWVAKIVPLMDGDSVSLVTSDDFLKDSTFWGAYQLH</sequence>
<dbReference type="AlphaFoldDB" id="A0AAV6PP60"/>
<accession>A0AAV6PP60</accession>
<organism evidence="3 4">
    <name type="scientific">Solea senegalensis</name>
    <name type="common">Senegalese sole</name>
    <dbReference type="NCBI Taxonomy" id="28829"/>
    <lineage>
        <taxon>Eukaryota</taxon>
        <taxon>Metazoa</taxon>
        <taxon>Chordata</taxon>
        <taxon>Craniata</taxon>
        <taxon>Vertebrata</taxon>
        <taxon>Euteleostomi</taxon>
        <taxon>Actinopterygii</taxon>
        <taxon>Neopterygii</taxon>
        <taxon>Teleostei</taxon>
        <taxon>Neoteleostei</taxon>
        <taxon>Acanthomorphata</taxon>
        <taxon>Carangaria</taxon>
        <taxon>Pleuronectiformes</taxon>
        <taxon>Pleuronectoidei</taxon>
        <taxon>Soleidae</taxon>
        <taxon>Solea</taxon>
    </lineage>
</organism>
<evidence type="ECO:0000313" key="3">
    <source>
        <dbReference type="EMBL" id="KAG7474484.1"/>
    </source>
</evidence>
<dbReference type="InterPro" id="IPR006052">
    <property type="entry name" value="TNF_dom"/>
</dbReference>
<comment type="caution">
    <text evidence="3">The sequence shown here is derived from an EMBL/GenBank/DDBJ whole genome shotgun (WGS) entry which is preliminary data.</text>
</comment>
<dbReference type="Pfam" id="PF00229">
    <property type="entry name" value="TNF"/>
    <property type="match status" value="1"/>
</dbReference>
<reference evidence="3 4" key="1">
    <citation type="journal article" date="2021" name="Sci. Rep.">
        <title>Chromosome anchoring in Senegalese sole (Solea senegalensis) reveals sex-associated markers and genome rearrangements in flatfish.</title>
        <authorList>
            <person name="Guerrero-Cozar I."/>
            <person name="Gomez-Garrido J."/>
            <person name="Berbel C."/>
            <person name="Martinez-Blanch J.F."/>
            <person name="Alioto T."/>
            <person name="Claros M.G."/>
            <person name="Gagnaire P.A."/>
            <person name="Manchado M."/>
        </authorList>
    </citation>
    <scope>NUCLEOTIDE SEQUENCE [LARGE SCALE GENOMIC DNA]</scope>
    <source>
        <strain evidence="3">Sse05_10M</strain>
    </source>
</reference>
<keyword evidence="1" id="KW-0812">Transmembrane</keyword>
<dbReference type="Proteomes" id="UP000693946">
    <property type="component" value="Linkage Group LG9"/>
</dbReference>
<evidence type="ECO:0000256" key="1">
    <source>
        <dbReference type="SAM" id="Phobius"/>
    </source>
</evidence>
<protein>
    <submittedName>
        <fullName evidence="3">Tumor necrosis factor beta</fullName>
    </submittedName>
</protein>
<dbReference type="EMBL" id="JAGKHQ010000021">
    <property type="protein sequence ID" value="KAG7474484.1"/>
    <property type="molecule type" value="Genomic_DNA"/>
</dbReference>
<keyword evidence="4" id="KW-1185">Reference proteome</keyword>
<keyword evidence="1" id="KW-0472">Membrane</keyword>
<name>A0AAV6PP60_SOLSE</name>
<feature type="domain" description="THD" evidence="2">
    <location>
        <begin position="103"/>
        <end position="211"/>
    </location>
</feature>
<keyword evidence="1" id="KW-1133">Transmembrane helix</keyword>
<dbReference type="GO" id="GO:0016020">
    <property type="term" value="C:membrane"/>
    <property type="evidence" value="ECO:0007669"/>
    <property type="project" value="InterPro"/>
</dbReference>
<evidence type="ECO:0000259" key="2">
    <source>
        <dbReference type="Pfam" id="PF00229"/>
    </source>
</evidence>